<organism evidence="7 8">
    <name type="scientific">Lasius niger</name>
    <name type="common">Black garden ant</name>
    <dbReference type="NCBI Taxonomy" id="67767"/>
    <lineage>
        <taxon>Eukaryota</taxon>
        <taxon>Metazoa</taxon>
        <taxon>Ecdysozoa</taxon>
        <taxon>Arthropoda</taxon>
        <taxon>Hexapoda</taxon>
        <taxon>Insecta</taxon>
        <taxon>Pterygota</taxon>
        <taxon>Neoptera</taxon>
        <taxon>Endopterygota</taxon>
        <taxon>Hymenoptera</taxon>
        <taxon>Apocrita</taxon>
        <taxon>Aculeata</taxon>
        <taxon>Formicoidea</taxon>
        <taxon>Formicidae</taxon>
        <taxon>Formicinae</taxon>
        <taxon>Lasius</taxon>
        <taxon>Lasius</taxon>
    </lineage>
</organism>
<dbReference type="InterPro" id="IPR051395">
    <property type="entry name" value="Cytochrome_c_Peroxidase/MauG"/>
</dbReference>
<dbReference type="AlphaFoldDB" id="A0A0J7JWZ3"/>
<evidence type="ECO:0000256" key="3">
    <source>
        <dbReference type="ARBA" id="ARBA00022617"/>
    </source>
</evidence>
<feature type="domain" description="Cytochrome c" evidence="6">
    <location>
        <begin position="8"/>
        <end position="60"/>
    </location>
</feature>
<dbReference type="PANTHER" id="PTHR30600">
    <property type="entry name" value="CYTOCHROME C PEROXIDASE-RELATED"/>
    <property type="match status" value="1"/>
</dbReference>
<evidence type="ECO:0000313" key="8">
    <source>
        <dbReference type="Proteomes" id="UP000036403"/>
    </source>
</evidence>
<keyword evidence="8" id="KW-1185">Reference proteome</keyword>
<dbReference type="InterPro" id="IPR009056">
    <property type="entry name" value="Cyt_c-like_dom"/>
</dbReference>
<protein>
    <submittedName>
        <fullName evidence="7">Cytochrome c peroxidase</fullName>
    </submittedName>
</protein>
<sequence>DKERFKVPTLRNIELTAPYFHDGSTKTLADAVRVMAKYQTPAGQLSDQDVADIVAFLKTLTGKYQGKTLNQTDDEKTPAQAR</sequence>
<evidence type="ECO:0000256" key="5">
    <source>
        <dbReference type="ARBA" id="ARBA00023004"/>
    </source>
</evidence>
<keyword evidence="7" id="KW-0560">Oxidoreductase</keyword>
<dbReference type="GO" id="GO:0020037">
    <property type="term" value="F:heme binding"/>
    <property type="evidence" value="ECO:0007669"/>
    <property type="project" value="InterPro"/>
</dbReference>
<dbReference type="Proteomes" id="UP000036403">
    <property type="component" value="Unassembled WGS sequence"/>
</dbReference>
<comment type="caution">
    <text evidence="7">The sequence shown here is derived from an EMBL/GenBank/DDBJ whole genome shotgun (WGS) entry which is preliminary data.</text>
</comment>
<gene>
    <name evidence="7" type="ORF">RF55_22075</name>
</gene>
<keyword evidence="4" id="KW-0479">Metal-binding</keyword>
<keyword evidence="3" id="KW-0349">Heme</keyword>
<comment type="function">
    <text evidence="1">Electron carrier protein. The oxidized form of the cytochrome c heme group can accept an electron from the heme group of the cytochrome c1 subunit of cytochrome reductase. Cytochrome c then transfers this electron to the cytochrome oxidase complex, the final protein carrier in the mitochondrial electron-transport chain.</text>
</comment>
<evidence type="ECO:0000313" key="7">
    <source>
        <dbReference type="EMBL" id="KMQ82713.1"/>
    </source>
</evidence>
<accession>A0A0J7JWZ3</accession>
<evidence type="ECO:0000256" key="4">
    <source>
        <dbReference type="ARBA" id="ARBA00022723"/>
    </source>
</evidence>
<feature type="non-terminal residue" evidence="7">
    <location>
        <position position="1"/>
    </location>
</feature>
<name>A0A0J7JWZ3_LASNI</name>
<comment type="similarity">
    <text evidence="2">Belongs to the cytochrome c family.</text>
</comment>
<dbReference type="GO" id="GO:0004130">
    <property type="term" value="F:cytochrome-c peroxidase activity"/>
    <property type="evidence" value="ECO:0007669"/>
    <property type="project" value="TreeGrafter"/>
</dbReference>
<dbReference type="Gene3D" id="1.10.760.10">
    <property type="entry name" value="Cytochrome c-like domain"/>
    <property type="match status" value="1"/>
</dbReference>
<dbReference type="InterPro" id="IPR036909">
    <property type="entry name" value="Cyt_c-like_dom_sf"/>
</dbReference>
<dbReference type="GO" id="GO:0009055">
    <property type="term" value="F:electron transfer activity"/>
    <property type="evidence" value="ECO:0007669"/>
    <property type="project" value="InterPro"/>
</dbReference>
<dbReference type="PaxDb" id="67767-A0A0J7JWZ3"/>
<dbReference type="SUPFAM" id="SSF46626">
    <property type="entry name" value="Cytochrome c"/>
    <property type="match status" value="1"/>
</dbReference>
<dbReference type="GO" id="GO:0046872">
    <property type="term" value="F:metal ion binding"/>
    <property type="evidence" value="ECO:0007669"/>
    <property type="project" value="UniProtKB-KW"/>
</dbReference>
<evidence type="ECO:0000256" key="1">
    <source>
        <dbReference type="ARBA" id="ARBA00002555"/>
    </source>
</evidence>
<dbReference type="OrthoDB" id="10071194at2759"/>
<dbReference type="EMBL" id="LBMM01023492">
    <property type="protein sequence ID" value="KMQ82713.1"/>
    <property type="molecule type" value="Genomic_DNA"/>
</dbReference>
<proteinExistence type="inferred from homology"/>
<evidence type="ECO:0000256" key="2">
    <source>
        <dbReference type="ARBA" id="ARBA00006488"/>
    </source>
</evidence>
<keyword evidence="7" id="KW-0575">Peroxidase</keyword>
<dbReference type="PANTHER" id="PTHR30600:SF7">
    <property type="entry name" value="CYTOCHROME C PEROXIDASE-RELATED"/>
    <property type="match status" value="1"/>
</dbReference>
<keyword evidence="5" id="KW-0408">Iron</keyword>
<evidence type="ECO:0000259" key="6">
    <source>
        <dbReference type="Pfam" id="PF00034"/>
    </source>
</evidence>
<dbReference type="Pfam" id="PF00034">
    <property type="entry name" value="Cytochrom_C"/>
    <property type="match status" value="1"/>
</dbReference>
<reference evidence="7 8" key="1">
    <citation type="submission" date="2015-04" db="EMBL/GenBank/DDBJ databases">
        <title>Lasius niger genome sequencing.</title>
        <authorList>
            <person name="Konorov E.A."/>
            <person name="Nikitin M.A."/>
            <person name="Kirill M.V."/>
            <person name="Chang P."/>
        </authorList>
    </citation>
    <scope>NUCLEOTIDE SEQUENCE [LARGE SCALE GENOMIC DNA]</scope>
    <source>
        <tissue evidence="7">Whole</tissue>
    </source>
</reference>